<dbReference type="Proteomes" id="UP001213623">
    <property type="component" value="Chromosome 4"/>
</dbReference>
<sequence length="461" mass="49661">MASLARVGVRALGTRCAPVRAERAVTLASYDATALVPAVLGALSSWKLSDILLFALSKSLPPAALTDLVTHITTSFSPHARVGFLAPPLPHALVPAAEARTSQPMHVAALAAVPADDALTFHSTIRGAPRVAVGRWTAQKALWKMGTELRADGLDRTGEWKSLWGRENVDEHVPASLAPLHANEIDAMLVCTDPRPEGLWEGLDARFPHAHLIGGTAALTPFETGREHTLLGAEIYEQGAVGLAWRRPTSHMMRALGGLVPLGPRLVVTGYVRGILTARARGNIISSLNDHNAAQQFLHLVLQRRAAPRERLEAAQLRTLSSHVGRDDDFFLGLYANEDDTMPLLIARIQAGHPVRGTLGLDSESELSGLGRYAQVFRAAAHGDVRTDAPISTEGVQYVWVAPDTTPAEVPSLPQPTATDDVWAWERLFLAGTESSWFARTPGMRTRACTVPQSSVVLCRT</sequence>
<evidence type="ECO:0000259" key="1">
    <source>
        <dbReference type="Pfam" id="PF08495"/>
    </source>
</evidence>
<dbReference type="EMBL" id="CP119895">
    <property type="protein sequence ID" value="WFD27522.1"/>
    <property type="molecule type" value="Genomic_DNA"/>
</dbReference>
<dbReference type="Pfam" id="PF08495">
    <property type="entry name" value="FIST"/>
    <property type="match status" value="1"/>
</dbReference>
<gene>
    <name evidence="2" type="ORF">MNAN1_002519</name>
</gene>
<accession>A0AAF0EJH8</accession>
<keyword evidence="3" id="KW-1185">Reference proteome</keyword>
<feature type="domain" description="FIST" evidence="1">
    <location>
        <begin position="182"/>
        <end position="271"/>
    </location>
</feature>
<evidence type="ECO:0000313" key="3">
    <source>
        <dbReference type="Proteomes" id="UP001213623"/>
    </source>
</evidence>
<dbReference type="AlphaFoldDB" id="A0AAF0EJH8"/>
<organism evidence="2 3">
    <name type="scientific">Malassezia nana</name>
    <dbReference type="NCBI Taxonomy" id="180528"/>
    <lineage>
        <taxon>Eukaryota</taxon>
        <taxon>Fungi</taxon>
        <taxon>Dikarya</taxon>
        <taxon>Basidiomycota</taxon>
        <taxon>Ustilaginomycotina</taxon>
        <taxon>Malasseziomycetes</taxon>
        <taxon>Malasseziales</taxon>
        <taxon>Malasseziaceae</taxon>
        <taxon>Malassezia</taxon>
    </lineage>
</organism>
<evidence type="ECO:0000313" key="2">
    <source>
        <dbReference type="EMBL" id="WFD27522.1"/>
    </source>
</evidence>
<name>A0AAF0EJH8_9BASI</name>
<proteinExistence type="predicted"/>
<reference evidence="2" key="1">
    <citation type="submission" date="2023-03" db="EMBL/GenBank/DDBJ databases">
        <title>Mating type loci evolution in Malassezia.</title>
        <authorList>
            <person name="Coelho M.A."/>
        </authorList>
    </citation>
    <scope>NUCLEOTIDE SEQUENCE</scope>
    <source>
        <strain evidence="2">CBS 9557</strain>
    </source>
</reference>
<dbReference type="InterPro" id="IPR013702">
    <property type="entry name" value="FIST_domain_N"/>
</dbReference>
<protein>
    <recommendedName>
        <fullName evidence="1">FIST domain-containing protein</fullName>
    </recommendedName>
</protein>